<protein>
    <recommendedName>
        <fullName evidence="3">DNA damage-binding protein 2</fullName>
    </recommendedName>
    <alternativeName>
        <fullName evidence="11">Damage-specific DNA-binding protein 2</fullName>
    </alternativeName>
</protein>
<keyword evidence="10" id="KW-0539">Nucleus</keyword>
<dbReference type="AlphaFoldDB" id="A0A553NTC0"/>
<gene>
    <name evidence="14" type="ORF">TCAL_03028</name>
</gene>
<dbReference type="EMBL" id="VCGU01000010">
    <property type="protein sequence ID" value="TRY68670.1"/>
    <property type="molecule type" value="Genomic_DNA"/>
</dbReference>
<dbReference type="Proteomes" id="UP000318571">
    <property type="component" value="Chromosome 1"/>
</dbReference>
<evidence type="ECO:0000256" key="13">
    <source>
        <dbReference type="SAM" id="MobiDB-lite"/>
    </source>
</evidence>
<accession>A0A553NTC0</accession>
<dbReference type="SUPFAM" id="SSF50978">
    <property type="entry name" value="WD40 repeat-like"/>
    <property type="match status" value="1"/>
</dbReference>
<comment type="subcellular location">
    <subcellularLocation>
        <location evidence="1">Nucleus</location>
    </subcellularLocation>
</comment>
<dbReference type="InterPro" id="IPR015943">
    <property type="entry name" value="WD40/YVTN_repeat-like_dom_sf"/>
</dbReference>
<dbReference type="STRING" id="6832.A0A553NTC0"/>
<dbReference type="InterPro" id="IPR036322">
    <property type="entry name" value="WD40_repeat_dom_sf"/>
</dbReference>
<dbReference type="GO" id="GO:0005634">
    <property type="term" value="C:nucleus"/>
    <property type="evidence" value="ECO:0007669"/>
    <property type="project" value="UniProtKB-SubCell"/>
</dbReference>
<keyword evidence="8" id="KW-0238">DNA-binding</keyword>
<evidence type="ECO:0000313" key="14">
    <source>
        <dbReference type="EMBL" id="TRY68670.1"/>
    </source>
</evidence>
<dbReference type="GO" id="GO:0080008">
    <property type="term" value="C:Cul4-RING E3 ubiquitin ligase complex"/>
    <property type="evidence" value="ECO:0007669"/>
    <property type="project" value="InterPro"/>
</dbReference>
<evidence type="ECO:0000256" key="9">
    <source>
        <dbReference type="ARBA" id="ARBA00023204"/>
    </source>
</evidence>
<dbReference type="GO" id="GO:0009411">
    <property type="term" value="P:response to UV"/>
    <property type="evidence" value="ECO:0007669"/>
    <property type="project" value="TreeGrafter"/>
</dbReference>
<proteinExistence type="inferred from homology"/>
<evidence type="ECO:0000256" key="11">
    <source>
        <dbReference type="ARBA" id="ARBA00031670"/>
    </source>
</evidence>
<keyword evidence="15" id="KW-1185">Reference proteome</keyword>
<keyword evidence="9" id="KW-0234">DNA repair</keyword>
<dbReference type="Pfam" id="PF00400">
    <property type="entry name" value="WD40"/>
    <property type="match status" value="1"/>
</dbReference>
<keyword evidence="5" id="KW-0677">Repeat</keyword>
<reference evidence="14 15" key="1">
    <citation type="journal article" date="2018" name="Nat. Ecol. Evol.">
        <title>Genomic signatures of mitonuclear coevolution across populations of Tigriopus californicus.</title>
        <authorList>
            <person name="Barreto F.S."/>
            <person name="Watson E.T."/>
            <person name="Lima T.G."/>
            <person name="Willett C.S."/>
            <person name="Edmands S."/>
            <person name="Li W."/>
            <person name="Burton R.S."/>
        </authorList>
    </citation>
    <scope>NUCLEOTIDE SEQUENCE [LARGE SCALE GENOMIC DNA]</scope>
    <source>
        <strain evidence="14 15">San Diego</strain>
    </source>
</reference>
<evidence type="ECO:0000256" key="4">
    <source>
        <dbReference type="ARBA" id="ARBA00022574"/>
    </source>
</evidence>
<dbReference type="PROSITE" id="PS50294">
    <property type="entry name" value="WD_REPEATS_REGION"/>
    <property type="match status" value="1"/>
</dbReference>
<keyword evidence="6" id="KW-0227">DNA damage</keyword>
<dbReference type="PANTHER" id="PTHR15169">
    <property type="entry name" value="DAMAGE-SPECIFIC DNA BINDING PROTEIN 2"/>
    <property type="match status" value="1"/>
</dbReference>
<comment type="similarity">
    <text evidence="2">Belongs to the WD repeat DDB2/WDR76 family.</text>
</comment>
<keyword evidence="4 12" id="KW-0853">WD repeat</keyword>
<feature type="region of interest" description="Disordered" evidence="13">
    <location>
        <begin position="433"/>
        <end position="453"/>
    </location>
</feature>
<feature type="compositionally biased region" description="Basic residues" evidence="13">
    <location>
        <begin position="441"/>
        <end position="453"/>
    </location>
</feature>
<comment type="caution">
    <text evidence="14">The sequence shown here is derived from an EMBL/GenBank/DDBJ whole genome shotgun (WGS) entry which is preliminary data.</text>
</comment>
<dbReference type="SMART" id="SM00320">
    <property type="entry name" value="WD40"/>
    <property type="match status" value="4"/>
</dbReference>
<evidence type="ECO:0000256" key="7">
    <source>
        <dbReference type="ARBA" id="ARBA00022786"/>
    </source>
</evidence>
<evidence type="ECO:0000256" key="6">
    <source>
        <dbReference type="ARBA" id="ARBA00022763"/>
    </source>
</evidence>
<dbReference type="PROSITE" id="PS50082">
    <property type="entry name" value="WD_REPEATS_2"/>
    <property type="match status" value="1"/>
</dbReference>
<dbReference type="InterPro" id="IPR033312">
    <property type="entry name" value="DDB2"/>
</dbReference>
<evidence type="ECO:0000256" key="5">
    <source>
        <dbReference type="ARBA" id="ARBA00022737"/>
    </source>
</evidence>
<organism evidence="14 15">
    <name type="scientific">Tigriopus californicus</name>
    <name type="common">Marine copepod</name>
    <dbReference type="NCBI Taxonomy" id="6832"/>
    <lineage>
        <taxon>Eukaryota</taxon>
        <taxon>Metazoa</taxon>
        <taxon>Ecdysozoa</taxon>
        <taxon>Arthropoda</taxon>
        <taxon>Crustacea</taxon>
        <taxon>Multicrustacea</taxon>
        <taxon>Hexanauplia</taxon>
        <taxon>Copepoda</taxon>
        <taxon>Harpacticoida</taxon>
        <taxon>Harpacticidae</taxon>
        <taxon>Tigriopus</taxon>
    </lineage>
</organism>
<feature type="region of interest" description="Disordered" evidence="13">
    <location>
        <begin position="1"/>
        <end position="52"/>
    </location>
</feature>
<evidence type="ECO:0000313" key="15">
    <source>
        <dbReference type="Proteomes" id="UP000318571"/>
    </source>
</evidence>
<evidence type="ECO:0000256" key="2">
    <source>
        <dbReference type="ARBA" id="ARBA00005434"/>
    </source>
</evidence>
<dbReference type="Gene3D" id="2.130.10.10">
    <property type="entry name" value="YVTN repeat-like/Quinoprotein amine dehydrogenase"/>
    <property type="match status" value="1"/>
</dbReference>
<evidence type="ECO:0000256" key="12">
    <source>
        <dbReference type="PROSITE-ProRule" id="PRU00221"/>
    </source>
</evidence>
<dbReference type="GO" id="GO:0003684">
    <property type="term" value="F:damaged DNA binding"/>
    <property type="evidence" value="ECO:0007669"/>
    <property type="project" value="InterPro"/>
</dbReference>
<evidence type="ECO:0000256" key="3">
    <source>
        <dbReference type="ARBA" id="ARBA00014580"/>
    </source>
</evidence>
<dbReference type="InterPro" id="IPR019775">
    <property type="entry name" value="WD40_repeat_CS"/>
</dbReference>
<dbReference type="GO" id="GO:0006281">
    <property type="term" value="P:DNA repair"/>
    <property type="evidence" value="ECO:0007669"/>
    <property type="project" value="UniProtKB-KW"/>
</dbReference>
<sequence length="453" mass="51452">MGPKRKAAQLTRINNNEPIRAKNAAKKAKSKIDEDVENEPLPSGPSSLCSRNRVRPPAHLVGVLQGHGHGLVGHFNLERFSRLPIIEEISHYGVFKSVTPFDTRTTSLAWHPSSPSLCAVGSKWGDIMLWNYQADNFQNLEPGRGPGGSILAMKFDIENDCRLYTCSIDGKMAVQDFVGQKSRVFLSTDDWEHWYTSFDVSFTGGTVITGDNKGFVTLMTKDGEVVWRSRLHPKKVTNLQFSPREPYLLISTSVDNSVKVWDIRNIKDRKSALASLEHDKPVNSAYFNPVNGTRLLTTDQHSQLRVYRSPHWDLERLIPHPHRQFQHLTPIKATWHPLADIVLAGRYPHDQFPGYEAGEQRSVDFIDPDDGKMLFQLTQPGMNNIISLNLFSPSGDAMLSGMSSTVLIWKPKPKFEMDEKLYKETESNIKDLMVEEWPEHRPKRAKNKKKTRT</sequence>
<dbReference type="PROSITE" id="PS00678">
    <property type="entry name" value="WD_REPEATS_1"/>
    <property type="match status" value="1"/>
</dbReference>
<dbReference type="InterPro" id="IPR001680">
    <property type="entry name" value="WD40_rpt"/>
</dbReference>
<keyword evidence="7" id="KW-0833">Ubl conjugation pathway</keyword>
<dbReference type="PANTHER" id="PTHR15169:SF0">
    <property type="entry name" value="DNA DAMAGE-BINDING PROTEIN 2"/>
    <property type="match status" value="1"/>
</dbReference>
<evidence type="ECO:0000256" key="8">
    <source>
        <dbReference type="ARBA" id="ARBA00023125"/>
    </source>
</evidence>
<dbReference type="OMA" id="CGHEHHN"/>
<name>A0A553NTC0_TIGCA</name>
<dbReference type="OrthoDB" id="9890280at2759"/>
<evidence type="ECO:0000256" key="1">
    <source>
        <dbReference type="ARBA" id="ARBA00004123"/>
    </source>
</evidence>
<evidence type="ECO:0000256" key="10">
    <source>
        <dbReference type="ARBA" id="ARBA00023242"/>
    </source>
</evidence>
<feature type="repeat" description="WD" evidence="12">
    <location>
        <begin position="229"/>
        <end position="271"/>
    </location>
</feature>